<feature type="signal peptide" evidence="1">
    <location>
        <begin position="1"/>
        <end position="17"/>
    </location>
</feature>
<evidence type="ECO:0000313" key="2">
    <source>
        <dbReference type="EMBL" id="CAK0894511.1"/>
    </source>
</evidence>
<keyword evidence="1" id="KW-0732">Signal</keyword>
<sequence length="425" mass="44071">MALATVCSFVLISLSSGATRRLIPIVNPIGPLRLVICTPGGDVYDKDYSGKTAGIAAARRCPDRDRPPGIAAAAKYRCRRAPTAVTEVAFGTAGDAYVAKVLTSEAAAAEQATAAPAAGCQVPLASGDGPTGLPAVAGAAPRGQTAAAAGAAPPAPAAGVVVAATAQWVDAESTAFASRGDPVSPPANIIVHGDLAIKQAPDRLSTVVKNVQSLDSAGLTALEAMRGPHYLGGSAFFMARPRHRWSDVCVELVGAAYAWRTVPGPRVAKWCAEWFDLCSSAPVVPHLQLMSVIGLKPVSWGVELHGAALHVLVEAADYDSMNICDSVGIESLLRQAQLSEYVYRMDSMGATEKVGRDETPRASTVTVVGLMVEETVFSGINRSTGSTVVCPASLDHVVRAVGMDAAILKPVRKAKEERAALLMKQ</sequence>
<reference evidence="2" key="1">
    <citation type="submission" date="2023-10" db="EMBL/GenBank/DDBJ databases">
        <authorList>
            <person name="Chen Y."/>
            <person name="Shah S."/>
            <person name="Dougan E. K."/>
            <person name="Thang M."/>
            <person name="Chan C."/>
        </authorList>
    </citation>
    <scope>NUCLEOTIDE SEQUENCE [LARGE SCALE GENOMIC DNA]</scope>
</reference>
<dbReference type="Proteomes" id="UP001189429">
    <property type="component" value="Unassembled WGS sequence"/>
</dbReference>
<accession>A0ABN9X8H8</accession>
<proteinExistence type="predicted"/>
<name>A0ABN9X8H8_9DINO</name>
<evidence type="ECO:0000313" key="3">
    <source>
        <dbReference type="Proteomes" id="UP001189429"/>
    </source>
</evidence>
<gene>
    <name evidence="2" type="ORF">PCOR1329_LOCUS73543</name>
</gene>
<organism evidence="2 3">
    <name type="scientific">Prorocentrum cordatum</name>
    <dbReference type="NCBI Taxonomy" id="2364126"/>
    <lineage>
        <taxon>Eukaryota</taxon>
        <taxon>Sar</taxon>
        <taxon>Alveolata</taxon>
        <taxon>Dinophyceae</taxon>
        <taxon>Prorocentrales</taxon>
        <taxon>Prorocentraceae</taxon>
        <taxon>Prorocentrum</taxon>
    </lineage>
</organism>
<evidence type="ECO:0000256" key="1">
    <source>
        <dbReference type="SAM" id="SignalP"/>
    </source>
</evidence>
<comment type="caution">
    <text evidence="2">The sequence shown here is derived from an EMBL/GenBank/DDBJ whole genome shotgun (WGS) entry which is preliminary data.</text>
</comment>
<dbReference type="EMBL" id="CAUYUJ010019909">
    <property type="protein sequence ID" value="CAK0894511.1"/>
    <property type="molecule type" value="Genomic_DNA"/>
</dbReference>
<keyword evidence="3" id="KW-1185">Reference proteome</keyword>
<feature type="chain" id="PRO_5046572718" evidence="1">
    <location>
        <begin position="18"/>
        <end position="425"/>
    </location>
</feature>
<protein>
    <submittedName>
        <fullName evidence="2">Uncharacterized protein</fullName>
    </submittedName>
</protein>